<proteinExistence type="predicted"/>
<evidence type="ECO:0000313" key="2">
    <source>
        <dbReference type="Proteomes" id="UP001295740"/>
    </source>
</evidence>
<dbReference type="Proteomes" id="UP001295740">
    <property type="component" value="Unassembled WGS sequence"/>
</dbReference>
<dbReference type="AlphaFoldDB" id="A0AAI8V7Q5"/>
<organism evidence="1 2">
    <name type="scientific">Anthostomella pinea</name>
    <dbReference type="NCBI Taxonomy" id="933095"/>
    <lineage>
        <taxon>Eukaryota</taxon>
        <taxon>Fungi</taxon>
        <taxon>Dikarya</taxon>
        <taxon>Ascomycota</taxon>
        <taxon>Pezizomycotina</taxon>
        <taxon>Sordariomycetes</taxon>
        <taxon>Xylariomycetidae</taxon>
        <taxon>Xylariales</taxon>
        <taxon>Xylariaceae</taxon>
        <taxon>Anthostomella</taxon>
    </lineage>
</organism>
<evidence type="ECO:0000313" key="1">
    <source>
        <dbReference type="EMBL" id="CAJ2499896.1"/>
    </source>
</evidence>
<name>A0AAI8V7Q5_9PEZI</name>
<keyword evidence="2" id="KW-1185">Reference proteome</keyword>
<reference evidence="1" key="1">
    <citation type="submission" date="2023-10" db="EMBL/GenBank/DDBJ databases">
        <authorList>
            <person name="Hackl T."/>
        </authorList>
    </citation>
    <scope>NUCLEOTIDE SEQUENCE</scope>
</reference>
<gene>
    <name evidence="1" type="ORF">KHLLAP_LOCUS364</name>
</gene>
<dbReference type="EMBL" id="CAUWAG010000003">
    <property type="protein sequence ID" value="CAJ2499896.1"/>
    <property type="molecule type" value="Genomic_DNA"/>
</dbReference>
<sequence length="136" mass="14931">MTTPPPRHHRVLIAGLKFDAPGSTAQHFGPPAAIAKAVQDDLAVAERAGFSHTDLLFDPDRNLEEQVGQFEAYLRSGKFDAVMIGVGVRLVPEHTLLFERLVNLCRVIVPDIPWVFNTRPGTTTEALYRVFGKPGG</sequence>
<comment type="caution">
    <text evidence="1">The sequence shown here is derived from an EMBL/GenBank/DDBJ whole genome shotgun (WGS) entry which is preliminary data.</text>
</comment>
<accession>A0AAI8V7Q5</accession>
<protein>
    <submittedName>
        <fullName evidence="1">Uu.00g027490.m01.CDS01</fullName>
    </submittedName>
</protein>